<dbReference type="Ensembl" id="ENSCATT00000037427.1">
    <property type="protein sequence ID" value="ENSCATP00000013289.1"/>
    <property type="gene ID" value="ENSCATG00000030556.1"/>
</dbReference>
<evidence type="ECO:0000313" key="10">
    <source>
        <dbReference type="Ensembl" id="ENSCATP00000013289.1"/>
    </source>
</evidence>
<keyword evidence="3" id="KW-0808">Transferase</keyword>
<accession>A0A2K5LK00</accession>
<reference evidence="10" key="2">
    <citation type="submission" date="2025-09" db="UniProtKB">
        <authorList>
            <consortium name="Ensembl"/>
        </authorList>
    </citation>
    <scope>IDENTIFICATION</scope>
</reference>
<name>A0A2K5LK00_CERAT</name>
<organism evidence="10 11">
    <name type="scientific">Cercocebus atys</name>
    <name type="common">Sooty mangabey</name>
    <name type="synonym">Cercocebus torquatus atys</name>
    <dbReference type="NCBI Taxonomy" id="9531"/>
    <lineage>
        <taxon>Eukaryota</taxon>
        <taxon>Metazoa</taxon>
        <taxon>Chordata</taxon>
        <taxon>Craniata</taxon>
        <taxon>Vertebrata</taxon>
        <taxon>Euteleostomi</taxon>
        <taxon>Mammalia</taxon>
        <taxon>Eutheria</taxon>
        <taxon>Euarchontoglires</taxon>
        <taxon>Primates</taxon>
        <taxon>Haplorrhini</taxon>
        <taxon>Catarrhini</taxon>
        <taxon>Cercopithecidae</taxon>
        <taxon>Cercopithecinae</taxon>
        <taxon>Cercocebus</taxon>
    </lineage>
</organism>
<evidence type="ECO:0000256" key="1">
    <source>
        <dbReference type="ARBA" id="ARBA00012513"/>
    </source>
</evidence>
<dbReference type="PANTHER" id="PTHR24346:SF30">
    <property type="entry name" value="MATERNAL EMBRYONIC LEUCINE ZIPPER KINASE"/>
    <property type="match status" value="1"/>
</dbReference>
<dbReference type="AlphaFoldDB" id="A0A2K5LK00"/>
<dbReference type="InterPro" id="IPR011009">
    <property type="entry name" value="Kinase-like_dom_sf"/>
</dbReference>
<keyword evidence="2" id="KW-0723">Serine/threonine-protein kinase</keyword>
<protein>
    <recommendedName>
        <fullName evidence="1">non-specific serine/threonine protein kinase</fullName>
        <ecNumber evidence="1">2.7.11.1</ecNumber>
    </recommendedName>
</protein>
<comment type="catalytic activity">
    <reaction evidence="7">
        <text>L-threonyl-[protein] + ATP = O-phospho-L-threonyl-[protein] + ADP + H(+)</text>
        <dbReference type="Rhea" id="RHEA:46608"/>
        <dbReference type="Rhea" id="RHEA-COMP:11060"/>
        <dbReference type="Rhea" id="RHEA-COMP:11605"/>
        <dbReference type="ChEBI" id="CHEBI:15378"/>
        <dbReference type="ChEBI" id="CHEBI:30013"/>
        <dbReference type="ChEBI" id="CHEBI:30616"/>
        <dbReference type="ChEBI" id="CHEBI:61977"/>
        <dbReference type="ChEBI" id="CHEBI:456216"/>
        <dbReference type="EC" id="2.7.11.1"/>
    </reaction>
</comment>
<dbReference type="PROSITE" id="PS50011">
    <property type="entry name" value="PROTEIN_KINASE_DOM"/>
    <property type="match status" value="1"/>
</dbReference>
<evidence type="ECO:0000256" key="4">
    <source>
        <dbReference type="ARBA" id="ARBA00022741"/>
    </source>
</evidence>
<evidence type="ECO:0000256" key="8">
    <source>
        <dbReference type="ARBA" id="ARBA00048679"/>
    </source>
</evidence>
<dbReference type="PANTHER" id="PTHR24346">
    <property type="entry name" value="MAP/MICROTUBULE AFFINITY-REGULATING KINASE"/>
    <property type="match status" value="1"/>
</dbReference>
<keyword evidence="5" id="KW-0418">Kinase</keyword>
<evidence type="ECO:0000256" key="6">
    <source>
        <dbReference type="ARBA" id="ARBA00022840"/>
    </source>
</evidence>
<dbReference type="SUPFAM" id="SSF56112">
    <property type="entry name" value="Protein kinase-like (PK-like)"/>
    <property type="match status" value="1"/>
</dbReference>
<evidence type="ECO:0000256" key="3">
    <source>
        <dbReference type="ARBA" id="ARBA00022679"/>
    </source>
</evidence>
<dbReference type="InterPro" id="IPR008271">
    <property type="entry name" value="Ser/Thr_kinase_AS"/>
</dbReference>
<keyword evidence="4" id="KW-0547">Nucleotide-binding</keyword>
<dbReference type="Proteomes" id="UP000233060">
    <property type="component" value="Unassembled WGS sequence"/>
</dbReference>
<dbReference type="EC" id="2.7.11.1" evidence="1"/>
<gene>
    <name evidence="10" type="primary">MELK</name>
</gene>
<sequence>MLLKYCPGGELFDYIISQDRLSEEETRVVFRQIVSAVAYVHSQGYAHRDLKPENLLFDEYHKLKLIDFGLCAKPKGNKDYHLQTCCGSLAYAAPELIQGKSYLGSEAGVQWRDLGSLQPPSLGFNLPSSWDCRCLEYGHTVICSYVWISTI</sequence>
<feature type="domain" description="Protein kinase" evidence="9">
    <location>
        <begin position="1"/>
        <end position="151"/>
    </location>
</feature>
<reference evidence="10" key="1">
    <citation type="submission" date="2025-08" db="UniProtKB">
        <authorList>
            <consortium name="Ensembl"/>
        </authorList>
    </citation>
    <scope>IDENTIFICATION</scope>
</reference>
<dbReference type="Bgee" id="ENSCATG00000030556">
    <property type="expression patterns" value="Expressed in bone marrow and 7 other cell types or tissues"/>
</dbReference>
<evidence type="ECO:0000256" key="5">
    <source>
        <dbReference type="ARBA" id="ARBA00022777"/>
    </source>
</evidence>
<keyword evidence="6" id="KW-0067">ATP-binding</keyword>
<dbReference type="GO" id="GO:0005737">
    <property type="term" value="C:cytoplasm"/>
    <property type="evidence" value="ECO:0007669"/>
    <property type="project" value="TreeGrafter"/>
</dbReference>
<evidence type="ECO:0000313" key="11">
    <source>
        <dbReference type="Proteomes" id="UP000233060"/>
    </source>
</evidence>
<dbReference type="GeneTree" id="ENSGT00940000154889"/>
<keyword evidence="11" id="KW-1185">Reference proteome</keyword>
<dbReference type="GO" id="GO:0035556">
    <property type="term" value="P:intracellular signal transduction"/>
    <property type="evidence" value="ECO:0007669"/>
    <property type="project" value="TreeGrafter"/>
</dbReference>
<dbReference type="InterPro" id="IPR000719">
    <property type="entry name" value="Prot_kinase_dom"/>
</dbReference>
<evidence type="ECO:0000256" key="2">
    <source>
        <dbReference type="ARBA" id="ARBA00022527"/>
    </source>
</evidence>
<comment type="catalytic activity">
    <reaction evidence="8">
        <text>L-seryl-[protein] + ATP = O-phospho-L-seryl-[protein] + ADP + H(+)</text>
        <dbReference type="Rhea" id="RHEA:17989"/>
        <dbReference type="Rhea" id="RHEA-COMP:9863"/>
        <dbReference type="Rhea" id="RHEA-COMP:11604"/>
        <dbReference type="ChEBI" id="CHEBI:15378"/>
        <dbReference type="ChEBI" id="CHEBI:29999"/>
        <dbReference type="ChEBI" id="CHEBI:30616"/>
        <dbReference type="ChEBI" id="CHEBI:83421"/>
        <dbReference type="ChEBI" id="CHEBI:456216"/>
        <dbReference type="EC" id="2.7.11.1"/>
    </reaction>
</comment>
<evidence type="ECO:0000256" key="7">
    <source>
        <dbReference type="ARBA" id="ARBA00047899"/>
    </source>
</evidence>
<evidence type="ECO:0000259" key="9">
    <source>
        <dbReference type="PROSITE" id="PS50011"/>
    </source>
</evidence>
<dbReference type="GO" id="GO:0004674">
    <property type="term" value="F:protein serine/threonine kinase activity"/>
    <property type="evidence" value="ECO:0007669"/>
    <property type="project" value="UniProtKB-KW"/>
</dbReference>
<dbReference type="PROSITE" id="PS00108">
    <property type="entry name" value="PROTEIN_KINASE_ST"/>
    <property type="match status" value="1"/>
</dbReference>
<dbReference type="GO" id="GO:0005524">
    <property type="term" value="F:ATP binding"/>
    <property type="evidence" value="ECO:0007669"/>
    <property type="project" value="UniProtKB-KW"/>
</dbReference>
<proteinExistence type="predicted"/>
<dbReference type="Gene3D" id="1.10.510.10">
    <property type="entry name" value="Transferase(Phosphotransferase) domain 1"/>
    <property type="match status" value="1"/>
</dbReference>
<dbReference type="Pfam" id="PF00069">
    <property type="entry name" value="Pkinase"/>
    <property type="match status" value="1"/>
</dbReference>
<dbReference type="SMART" id="SM00220">
    <property type="entry name" value="S_TKc"/>
    <property type="match status" value="1"/>
</dbReference>